<keyword evidence="2 7" id="KW-0548">Nucleotidyltransferase</keyword>
<evidence type="ECO:0000313" key="11">
    <source>
        <dbReference type="Proteomes" id="UP000705867"/>
    </source>
</evidence>
<dbReference type="InterPro" id="IPR006674">
    <property type="entry name" value="HD_domain"/>
</dbReference>
<dbReference type="InterPro" id="IPR013546">
    <property type="entry name" value="PII_UdlTrfase/GS_AdlTrfase"/>
</dbReference>
<comment type="catalytic activity">
    <reaction evidence="7">
        <text>[protein-PII]-uridylyl-L-tyrosine + H2O = [protein-PII]-L-tyrosine + UMP + H(+)</text>
        <dbReference type="Rhea" id="RHEA:48600"/>
        <dbReference type="Rhea" id="RHEA-COMP:12147"/>
        <dbReference type="Rhea" id="RHEA-COMP:12148"/>
        <dbReference type="ChEBI" id="CHEBI:15377"/>
        <dbReference type="ChEBI" id="CHEBI:15378"/>
        <dbReference type="ChEBI" id="CHEBI:46858"/>
        <dbReference type="ChEBI" id="CHEBI:57865"/>
        <dbReference type="ChEBI" id="CHEBI:90602"/>
    </reaction>
</comment>
<dbReference type="InterPro" id="IPR002912">
    <property type="entry name" value="ACT_dom"/>
</dbReference>
<comment type="activity regulation">
    <text evidence="7">Uridylyltransferase (UTase) activity is inhibited by glutamine, while glutamine activates uridylyl-removing (UR) activity.</text>
</comment>
<protein>
    <recommendedName>
        <fullName evidence="7">Bifunctional uridylyltransferase/uridylyl-removing enzyme</fullName>
        <shortName evidence="7">UTase/UR</shortName>
    </recommendedName>
    <alternativeName>
        <fullName evidence="7">Bifunctional [protein-PII] modification enzyme</fullName>
    </alternativeName>
    <alternativeName>
        <fullName evidence="7">Bifunctional nitrogen sensor protein</fullName>
    </alternativeName>
    <domain>
        <recommendedName>
            <fullName evidence="7">[Protein-PII] uridylyltransferase</fullName>
            <shortName evidence="7">PII uridylyltransferase</shortName>
            <shortName evidence="7">UTase</shortName>
            <ecNumber evidence="7">2.7.7.59</ecNumber>
        </recommendedName>
    </domain>
    <domain>
        <recommendedName>
            <fullName evidence="7">[Protein-PII]-UMP uridylyl-removing enzyme</fullName>
            <shortName evidence="7">UR</shortName>
            <ecNumber evidence="7">3.1.4.-</ecNumber>
        </recommendedName>
    </domain>
</protein>
<dbReference type="EMBL" id="JAIOIV010000120">
    <property type="protein sequence ID" value="MBZ0157551.1"/>
    <property type="molecule type" value="Genomic_DNA"/>
</dbReference>
<dbReference type="InterPro" id="IPR045865">
    <property type="entry name" value="ACT-like_dom_sf"/>
</dbReference>
<feature type="region of interest" description="Uridylyltransferase" evidence="7">
    <location>
        <begin position="1"/>
        <end position="323"/>
    </location>
</feature>
<organism evidence="10 11">
    <name type="scientific">Candidatus Nitrobium versatile</name>
    <dbReference type="NCBI Taxonomy" id="2884831"/>
    <lineage>
        <taxon>Bacteria</taxon>
        <taxon>Pseudomonadati</taxon>
        <taxon>Nitrospirota</taxon>
        <taxon>Nitrospiria</taxon>
        <taxon>Nitrospirales</taxon>
        <taxon>Nitrospiraceae</taxon>
        <taxon>Candidatus Nitrobium</taxon>
    </lineage>
</organism>
<keyword evidence="4 7" id="KW-0378">Hydrolase</keyword>
<dbReference type="AlphaFoldDB" id="A0A953JGJ5"/>
<dbReference type="GO" id="GO:0008773">
    <property type="term" value="F:[protein-PII] uridylyltransferase activity"/>
    <property type="evidence" value="ECO:0007669"/>
    <property type="project" value="UniProtKB-UniRule"/>
</dbReference>
<dbReference type="SUPFAM" id="SSF55021">
    <property type="entry name" value="ACT-like"/>
    <property type="match status" value="2"/>
</dbReference>
<dbReference type="Proteomes" id="UP000705867">
    <property type="component" value="Unassembled WGS sequence"/>
</dbReference>
<reference evidence="10" key="1">
    <citation type="journal article" date="2021" name="bioRxiv">
        <title>Unraveling nitrogen, sulfur and carbon metabolic pathways and microbial community transcriptional responses to substrate deprivation and toxicity stresses in a bioreactor mimicking anoxic brackish coastal sediment conditions.</title>
        <authorList>
            <person name="Martins P.D."/>
            <person name="Echeveste M.J."/>
            <person name="Arshad A."/>
            <person name="Kurth J."/>
            <person name="Ouboter H."/>
            <person name="Jetten M.S.M."/>
            <person name="Welte C.U."/>
        </authorList>
    </citation>
    <scope>NUCLEOTIDE SEQUENCE</scope>
    <source>
        <strain evidence="10">MAG_39</strain>
    </source>
</reference>
<feature type="domain" description="HD" evidence="9">
    <location>
        <begin position="438"/>
        <end position="552"/>
    </location>
</feature>
<evidence type="ECO:0000256" key="5">
    <source>
        <dbReference type="ARBA" id="ARBA00022842"/>
    </source>
</evidence>
<dbReference type="PROSITE" id="PS51831">
    <property type="entry name" value="HD"/>
    <property type="match status" value="1"/>
</dbReference>
<dbReference type="InterPro" id="IPR043519">
    <property type="entry name" value="NT_sf"/>
</dbReference>
<dbReference type="GO" id="GO:0008081">
    <property type="term" value="F:phosphoric diester hydrolase activity"/>
    <property type="evidence" value="ECO:0007669"/>
    <property type="project" value="UniProtKB-UniRule"/>
</dbReference>
<feature type="domain" description="ACT" evidence="8">
    <location>
        <begin position="656"/>
        <end position="736"/>
    </location>
</feature>
<dbReference type="GO" id="GO:0006808">
    <property type="term" value="P:regulation of nitrogen utilization"/>
    <property type="evidence" value="ECO:0007669"/>
    <property type="project" value="UniProtKB-UniRule"/>
</dbReference>
<dbReference type="Pfam" id="PF08335">
    <property type="entry name" value="GlnD_UR_UTase"/>
    <property type="match status" value="1"/>
</dbReference>
<keyword evidence="5 7" id="KW-0460">Magnesium</keyword>
<keyword evidence="6 7" id="KW-0511">Multifunctional enzyme</keyword>
<evidence type="ECO:0000259" key="8">
    <source>
        <dbReference type="PROSITE" id="PS51671"/>
    </source>
</evidence>
<dbReference type="PANTHER" id="PTHR47320">
    <property type="entry name" value="BIFUNCTIONAL URIDYLYLTRANSFERASE/URIDYLYL-REMOVING ENZYME"/>
    <property type="match status" value="1"/>
</dbReference>
<dbReference type="Gene3D" id="1.10.3090.10">
    <property type="entry name" value="cca-adding enzyme, domain 2"/>
    <property type="match status" value="1"/>
</dbReference>
<dbReference type="PIRSF" id="PIRSF006288">
    <property type="entry name" value="PII_uridyltransf"/>
    <property type="match status" value="1"/>
</dbReference>
<evidence type="ECO:0000313" key="10">
    <source>
        <dbReference type="EMBL" id="MBZ0157551.1"/>
    </source>
</evidence>
<evidence type="ECO:0000256" key="7">
    <source>
        <dbReference type="HAMAP-Rule" id="MF_00277"/>
    </source>
</evidence>
<comment type="similarity">
    <text evidence="7">Belongs to the GlnD family.</text>
</comment>
<evidence type="ECO:0000256" key="3">
    <source>
        <dbReference type="ARBA" id="ARBA00022737"/>
    </source>
</evidence>
<keyword evidence="1 7" id="KW-0808">Transferase</keyword>
<evidence type="ECO:0000259" key="9">
    <source>
        <dbReference type="PROSITE" id="PS51831"/>
    </source>
</evidence>
<evidence type="ECO:0000256" key="4">
    <source>
        <dbReference type="ARBA" id="ARBA00022801"/>
    </source>
</evidence>
<comment type="domain">
    <text evidence="7">Has four distinct domains: an N-terminal nucleotidyltransferase (NT) domain responsible for UTase activity, a central HD domain that encodes UR activity, and two C-terminal ACT domains that seem to have a role in glutamine sensing.</text>
</comment>
<comment type="cofactor">
    <cofactor evidence="7">
        <name>Mg(2+)</name>
        <dbReference type="ChEBI" id="CHEBI:18420"/>
    </cofactor>
</comment>
<dbReference type="SUPFAM" id="SSF109604">
    <property type="entry name" value="HD-domain/PDEase-like"/>
    <property type="match status" value="1"/>
</dbReference>
<dbReference type="NCBIfam" id="TIGR01693">
    <property type="entry name" value="UTase_glnD"/>
    <property type="match status" value="1"/>
</dbReference>
<dbReference type="PROSITE" id="PS51671">
    <property type="entry name" value="ACT"/>
    <property type="match status" value="2"/>
</dbReference>
<dbReference type="SUPFAM" id="SSF81301">
    <property type="entry name" value="Nucleotidyltransferase"/>
    <property type="match status" value="1"/>
</dbReference>
<reference evidence="10" key="2">
    <citation type="submission" date="2021-08" db="EMBL/GenBank/DDBJ databases">
        <authorList>
            <person name="Dalcin Martins P."/>
        </authorList>
    </citation>
    <scope>NUCLEOTIDE SEQUENCE</scope>
    <source>
        <strain evidence="10">MAG_39</strain>
    </source>
</reference>
<proteinExistence type="inferred from homology"/>
<comment type="caution">
    <text evidence="7">Lacks conserved residue(s) required for the propagation of feature annotation.</text>
</comment>
<dbReference type="InterPro" id="IPR010043">
    <property type="entry name" value="UTase/UR"/>
</dbReference>
<evidence type="ECO:0000256" key="1">
    <source>
        <dbReference type="ARBA" id="ARBA00022679"/>
    </source>
</evidence>
<dbReference type="CDD" id="cd05401">
    <property type="entry name" value="NT_GlnE_GlnD_like"/>
    <property type="match status" value="1"/>
</dbReference>
<keyword evidence="3" id="KW-0677">Repeat</keyword>
<sequence length="833" mass="96082">MRQNIGELLCAKTEELIGSGCDGIAITRQLTRIVDGILEEDFASAFPLPPGEEGSRQKGLVLVAVGGYGRGEIAPYSDIDIMLLGRVRSEAITGSAQSVLYRFWDRGLNISHCFRTLKESIDDAMADLQTRTSLIESRYLAGDREVFDAFKRDMYPGILYKRKREFVGALLREIDKRHKMYGDSVYLLEPNIKEGRGGLRDIHSLSWLARVVLHSNGEGDQERLLTPPEYRRFTKAFDFLLRARLCLHTVSRRRNDTLSFEFQKPVAERAGFRNTKRFLAEEIMMRLFYRNARFIMDALEKVMKMSGWHYVGTRIPSPFSLKRISPDFSLANNEIIAMDKGLFRNPDSIFEAFSLFAHTGKKFSEQVREKIRSRFLFINKKTRSSRKSVAYFFEILRSDRVYDTLREMQDTGILDRFLPEFGRVRHLVISEPYHRYTVDEHTLIALRSLELLKQTREAKLRYLSDIMKGVRKEILFLAVLLHDIGKGVSRKHEEAGYMMLKGILERFGVESSDRNRIEFLVKNHIYLSKLVMTRDADDPETIAQLAERVENEENLNALYLMTYADMSAVNPHFWTEWKAYLFHDVYLKTKEHLRGSRGRYFRSIDRRLKEFVGNMPDRYLISSTDETIHADYLLAERARAEQVALSLQEHPDSIAEITIATANMPGLFSRIVGVVSRSGLNILRARLYTGQTGMVVDKIVVSNWREVWWQGMEEQVKEDLKEAILTMAETPPFQGRRPRPAPDRRFESFIEIDNETSRDTTIIELLLPDRLGLLYDIATCFYGHSVDIISAIINTEDGVAQDVFYVQHRGKKLETGVGLDILVSLEKTEISSE</sequence>
<dbReference type="InterPro" id="IPR003607">
    <property type="entry name" value="HD/PDEase_dom"/>
</dbReference>
<accession>A0A953JGJ5</accession>
<name>A0A953JGJ5_9BACT</name>
<feature type="domain" description="ACT" evidence="8">
    <location>
        <begin position="762"/>
        <end position="833"/>
    </location>
</feature>
<comment type="caution">
    <text evidence="10">The sequence shown here is derived from an EMBL/GenBank/DDBJ whole genome shotgun (WGS) entry which is preliminary data.</text>
</comment>
<dbReference type="HAMAP" id="MF_00277">
    <property type="entry name" value="PII_uridylyl_transf"/>
    <property type="match status" value="1"/>
</dbReference>
<dbReference type="SUPFAM" id="SSF81593">
    <property type="entry name" value="Nucleotidyltransferase substrate binding subunit/domain"/>
    <property type="match status" value="1"/>
</dbReference>
<gene>
    <name evidence="7 10" type="primary">glnD</name>
    <name evidence="10" type="ORF">K8I29_15235</name>
</gene>
<dbReference type="EC" id="3.1.4.-" evidence="7"/>
<comment type="catalytic activity">
    <reaction evidence="7">
        <text>[protein-PII]-L-tyrosine + UTP = [protein-PII]-uridylyl-L-tyrosine + diphosphate</text>
        <dbReference type="Rhea" id="RHEA:13673"/>
        <dbReference type="Rhea" id="RHEA-COMP:12147"/>
        <dbReference type="Rhea" id="RHEA-COMP:12148"/>
        <dbReference type="ChEBI" id="CHEBI:33019"/>
        <dbReference type="ChEBI" id="CHEBI:46398"/>
        <dbReference type="ChEBI" id="CHEBI:46858"/>
        <dbReference type="ChEBI" id="CHEBI:90602"/>
        <dbReference type="EC" id="2.7.7.59"/>
    </reaction>
</comment>
<evidence type="ECO:0000256" key="6">
    <source>
        <dbReference type="ARBA" id="ARBA00023268"/>
    </source>
</evidence>
<comment type="function">
    <text evidence="7">Modifies, by uridylylation and deuridylylation, the PII regulatory proteins (GlnB and homologs), in response to the nitrogen status of the cell that GlnD senses through the glutamine level. Under low glutamine levels, catalyzes the conversion of the PII proteins and UTP to PII-UMP and PPi, while under higher glutamine levels, GlnD hydrolyzes PII-UMP to PII and UMP (deuridylylation). Thus, controls uridylylation state and activity of the PII proteins, and plays an important role in the regulation of nitrogen metabolism.</text>
</comment>
<dbReference type="Pfam" id="PF01966">
    <property type="entry name" value="HD"/>
    <property type="match status" value="1"/>
</dbReference>
<dbReference type="EC" id="2.7.7.59" evidence="7"/>
<evidence type="ECO:0000256" key="2">
    <source>
        <dbReference type="ARBA" id="ARBA00022695"/>
    </source>
</evidence>
<dbReference type="PANTHER" id="PTHR47320:SF1">
    <property type="entry name" value="BIFUNCTIONAL URIDYLYLTRANSFERASE_URIDYLYL-REMOVING ENZYME"/>
    <property type="match status" value="1"/>
</dbReference>
<dbReference type="SMART" id="SM00471">
    <property type="entry name" value="HDc"/>
    <property type="match status" value="1"/>
</dbReference>
<dbReference type="CDD" id="cd04900">
    <property type="entry name" value="ACT_UUR-like_1"/>
    <property type="match status" value="1"/>
</dbReference>